<accession>A0ABU1H3H0</accession>
<gene>
    <name evidence="2" type="ORF">QC823_07570</name>
</gene>
<keyword evidence="1" id="KW-1133">Transmembrane helix</keyword>
<feature type="transmembrane region" description="Helical" evidence="1">
    <location>
        <begin position="6"/>
        <end position="26"/>
    </location>
</feature>
<dbReference type="EMBL" id="JARWAN010000009">
    <property type="protein sequence ID" value="MDR5898845.1"/>
    <property type="molecule type" value="Genomic_DNA"/>
</dbReference>
<evidence type="ECO:0000256" key="1">
    <source>
        <dbReference type="SAM" id="Phobius"/>
    </source>
</evidence>
<proteinExistence type="predicted"/>
<keyword evidence="1" id="KW-0472">Membrane</keyword>
<protein>
    <submittedName>
        <fullName evidence="2">Uncharacterized protein</fullName>
    </submittedName>
</protein>
<sequence length="637" mass="73745">MIGEAIVILGFIFLFAILGVVVYAHIIEKNRSIYEDTVQLKNNESVNYEKIYTLQKPRDGSVIVKKLECLSGFGFPPPLGFSSEKSGDQKILRLRTGRVKGKFLTGKFDGSEYVYEFPTGCWFSCPMSSVSSFGPGNFKARLFYSSSSGHQYFDFEDELKSIYSYKDIILLIKEKIDKFEELAKKEFNFEILNLFKSWEKDGVFLHYDSGQINIDNNFELAVSEYHNYTVDPLFWVRRSCKNYNLDILPDFSKNISLIKKRLKENFDGVKQCLNGDFLLDTSIVFDVNACDNASYTNNIAALKEKPVKYWMQDFNGKDTLDLIEFFKKIDLHSVPRVVRDWRCSDPHAISVYIGDKYIGSVKNSQNWILSSLLEYGQDLLVKNIAISEHDNCVKVRILMPYENKIKKEGICHKIFDNCGIFKITASDEDIWTGVDQDGRLVIQDKRLHMNKFPRYNSRVVVIFESDSSFEVEFVKSDEWGRSGYKHYKNLENGELIKKECLRLYDLNYNEIVHCFAEILFDIVGVGKTAPDPLIAPLGKPISVDSIDHLDFCYNEDSGWNDSDISCSLTRHPLNFDFLVFEYGLFTDVARVKEEGNLEFRIYAEMEAYDNFESVRCSFWPDFKSLPRDFRTWCGIKK</sequence>
<keyword evidence="1" id="KW-0812">Transmembrane</keyword>
<dbReference type="RefSeq" id="WP_309655754.1">
    <property type="nucleotide sequence ID" value="NZ_JARWAN010000009.1"/>
</dbReference>
<evidence type="ECO:0000313" key="2">
    <source>
        <dbReference type="EMBL" id="MDR5898845.1"/>
    </source>
</evidence>
<keyword evidence="3" id="KW-1185">Reference proteome</keyword>
<name>A0ABU1H3H0_9GAMM</name>
<evidence type="ECO:0000313" key="3">
    <source>
        <dbReference type="Proteomes" id="UP001254564"/>
    </source>
</evidence>
<reference evidence="2 3" key="1">
    <citation type="submission" date="2023-04" db="EMBL/GenBank/DDBJ databases">
        <title>A long-awaited taxogenomic arrangement of the family Halomonadaceae.</title>
        <authorList>
            <person name="De La Haba R."/>
            <person name="Chuvochina M."/>
            <person name="Wittouck S."/>
            <person name="Arahal D.R."/>
            <person name="Sanchez-Porro C."/>
            <person name="Hugenholtz P."/>
            <person name="Ventosa A."/>
        </authorList>
    </citation>
    <scope>NUCLEOTIDE SEQUENCE [LARGE SCALE GENOMIC DNA]</scope>
    <source>
        <strain evidence="2 3">DSM 21020</strain>
    </source>
</reference>
<comment type="caution">
    <text evidence="2">The sequence shown here is derived from an EMBL/GenBank/DDBJ whole genome shotgun (WGS) entry which is preliminary data.</text>
</comment>
<organism evidence="2 3">
    <name type="scientific">Vreelandella vilamensis</name>
    <dbReference type="NCBI Taxonomy" id="531309"/>
    <lineage>
        <taxon>Bacteria</taxon>
        <taxon>Pseudomonadati</taxon>
        <taxon>Pseudomonadota</taxon>
        <taxon>Gammaproteobacteria</taxon>
        <taxon>Oceanospirillales</taxon>
        <taxon>Halomonadaceae</taxon>
        <taxon>Vreelandella</taxon>
    </lineage>
</organism>
<dbReference type="Proteomes" id="UP001254564">
    <property type="component" value="Unassembled WGS sequence"/>
</dbReference>